<evidence type="ECO:0000313" key="2">
    <source>
        <dbReference type="Proteomes" id="UP000482800"/>
    </source>
</evidence>
<dbReference type="EMBL" id="BLPF01000002">
    <property type="protein sequence ID" value="GFJ82178.1"/>
    <property type="molecule type" value="Genomic_DNA"/>
</dbReference>
<protein>
    <submittedName>
        <fullName evidence="1">Uncharacterized protein</fullName>
    </submittedName>
</protein>
<name>A0A6V8KIF0_9ACTN</name>
<gene>
    <name evidence="1" type="ORF">Phou_063580</name>
</gene>
<proteinExistence type="predicted"/>
<dbReference type="Proteomes" id="UP000482800">
    <property type="component" value="Unassembled WGS sequence"/>
</dbReference>
<dbReference type="AlphaFoldDB" id="A0A6V8KIF0"/>
<reference evidence="1 2" key="1">
    <citation type="submission" date="2020-03" db="EMBL/GenBank/DDBJ databases">
        <title>Whole genome shotgun sequence of Phytohabitans houttuyneae NBRC 108639.</title>
        <authorList>
            <person name="Komaki H."/>
            <person name="Tamura T."/>
        </authorList>
    </citation>
    <scope>NUCLEOTIDE SEQUENCE [LARGE SCALE GENOMIC DNA]</scope>
    <source>
        <strain evidence="1 2">NBRC 108639</strain>
    </source>
</reference>
<organism evidence="1 2">
    <name type="scientific">Phytohabitans houttuyneae</name>
    <dbReference type="NCBI Taxonomy" id="1076126"/>
    <lineage>
        <taxon>Bacteria</taxon>
        <taxon>Bacillati</taxon>
        <taxon>Actinomycetota</taxon>
        <taxon>Actinomycetes</taxon>
        <taxon>Micromonosporales</taxon>
        <taxon>Micromonosporaceae</taxon>
    </lineage>
</organism>
<reference evidence="1 2" key="2">
    <citation type="submission" date="2020-03" db="EMBL/GenBank/DDBJ databases">
        <authorList>
            <person name="Ichikawa N."/>
            <person name="Kimura A."/>
            <person name="Kitahashi Y."/>
            <person name="Uohara A."/>
        </authorList>
    </citation>
    <scope>NUCLEOTIDE SEQUENCE [LARGE SCALE GENOMIC DNA]</scope>
    <source>
        <strain evidence="1 2">NBRC 108639</strain>
    </source>
</reference>
<evidence type="ECO:0000313" key="1">
    <source>
        <dbReference type="EMBL" id="GFJ82178.1"/>
    </source>
</evidence>
<comment type="caution">
    <text evidence="1">The sequence shown here is derived from an EMBL/GenBank/DDBJ whole genome shotgun (WGS) entry which is preliminary data.</text>
</comment>
<keyword evidence="2" id="KW-1185">Reference proteome</keyword>
<accession>A0A6V8KIF0</accession>
<sequence>MPQISGIVGAVTATHLSGSRWRTGYRMVTATVCQPVAPSGKGAARSGVWVSPVASVARTRMVWPPAVAFQVCRHWTQVSTDGTGSSSHRVHGASSTCSSTAAMPRCCAHATPAIVTGPGSRVANGVGRSMREAVLTDAVAAHPRCTQ</sequence>